<reference evidence="1 2" key="1">
    <citation type="journal article" date="2021" name="Int. J. Syst. Evol. Microbiol.">
        <title>Steroidobacter gossypii sp. nov., isolated from soil of cotton cropping field.</title>
        <authorList>
            <person name="Huang R."/>
            <person name="Yang S."/>
            <person name="Zhen C."/>
            <person name="Liu W."/>
        </authorList>
    </citation>
    <scope>NUCLEOTIDE SEQUENCE [LARGE SCALE GENOMIC DNA]</scope>
    <source>
        <strain evidence="1 2">S1-65</strain>
    </source>
</reference>
<sequence>MASEPVQRGRLSRADLMSLEQYSTGRKEFRARVLEHKRHRSVAIGPNATWAFEDRLTIQYQVQEMLRVERIFEAAGIQDELDAYNPLIPDGSNWKATFLIEFPDPEERKQRLAALKGIEDRCWVQVGDADRVFAIADEDLERENEEKTSSVHFLRFELSAEMVARAKSGGTLQVGIEHPNYNYEVQLSEAQRASLTADLA</sequence>
<evidence type="ECO:0000313" key="2">
    <source>
        <dbReference type="Proteomes" id="UP000661077"/>
    </source>
</evidence>
<dbReference type="Pfam" id="PF12007">
    <property type="entry name" value="DUF3501"/>
    <property type="match status" value="1"/>
</dbReference>
<dbReference type="EMBL" id="JAEVLS010000004">
    <property type="protein sequence ID" value="MBM0107023.1"/>
    <property type="molecule type" value="Genomic_DNA"/>
</dbReference>
<organism evidence="1 2">
    <name type="scientific">Steroidobacter gossypii</name>
    <dbReference type="NCBI Taxonomy" id="2805490"/>
    <lineage>
        <taxon>Bacteria</taxon>
        <taxon>Pseudomonadati</taxon>
        <taxon>Pseudomonadota</taxon>
        <taxon>Gammaproteobacteria</taxon>
        <taxon>Steroidobacterales</taxon>
        <taxon>Steroidobacteraceae</taxon>
        <taxon>Steroidobacter</taxon>
    </lineage>
</organism>
<accession>A0ABS1X1D3</accession>
<comment type="caution">
    <text evidence="1">The sequence shown here is derived from an EMBL/GenBank/DDBJ whole genome shotgun (WGS) entry which is preliminary data.</text>
</comment>
<protein>
    <submittedName>
        <fullName evidence="1">DUF3501 family protein</fullName>
    </submittedName>
</protein>
<evidence type="ECO:0000313" key="1">
    <source>
        <dbReference type="EMBL" id="MBM0107023.1"/>
    </source>
</evidence>
<proteinExistence type="predicted"/>
<name>A0ABS1X1D3_9GAMM</name>
<dbReference type="Proteomes" id="UP000661077">
    <property type="component" value="Unassembled WGS sequence"/>
</dbReference>
<dbReference type="InterPro" id="IPR021890">
    <property type="entry name" value="DUF3501"/>
</dbReference>
<keyword evidence="2" id="KW-1185">Reference proteome</keyword>
<gene>
    <name evidence="1" type="ORF">JM946_19980</name>
</gene>
<dbReference type="RefSeq" id="WP_203169131.1">
    <property type="nucleotide sequence ID" value="NZ_JAEVLS010000004.1"/>
</dbReference>